<dbReference type="InterPro" id="IPR018200">
    <property type="entry name" value="USP_CS"/>
</dbReference>
<dbReference type="GO" id="GO:0006508">
    <property type="term" value="P:proteolysis"/>
    <property type="evidence" value="ECO:0007669"/>
    <property type="project" value="UniProtKB-KW"/>
</dbReference>
<dbReference type="GO" id="GO:0016579">
    <property type="term" value="P:protein deubiquitination"/>
    <property type="evidence" value="ECO:0007669"/>
    <property type="project" value="InterPro"/>
</dbReference>
<sequence length="334" mass="36356">MAKRANRGGTGGRALKVLKASDEDIAAASRRAIDGTLDDTGRLLLFLSGAGGGSGLVRCGPTCKGNPRRPDCVCGLVPPEGSFRKKGLWRKDADALLENLGRDPADLKRLARTHPAGLKNLGNTCYVNAVLQCLFAIPTFRAAVYRLGPGDTNDGHTNDGHANDGHELRRLFASLQCGGRRFADPARFADSLALETGTQQDGQEFLKLLLTYLERVAGERWGRGKDATFVQTHFRGESSYATTCQRCGRASAASKNATDFYEVELCVGATVGGIGITLNGGLMDSLRQYLAEERLEGDNKYHCEFCDAKVDAVRAVRLHRLPRYVNFQLKRFVF</sequence>
<dbReference type="GeneID" id="8248789"/>
<dbReference type="PANTHER" id="PTHR24006:SF722">
    <property type="entry name" value="UBIQUITIN CARBOXYL-TERMINAL HYDROLASE 48"/>
    <property type="match status" value="1"/>
</dbReference>
<dbReference type="InterPro" id="IPR001394">
    <property type="entry name" value="Peptidase_C19_UCH"/>
</dbReference>
<reference evidence="11 12" key="1">
    <citation type="journal article" date="2009" name="Science">
        <title>Green evolution and dynamic adaptations revealed by genomes of the marine picoeukaryotes Micromonas.</title>
        <authorList>
            <person name="Worden A.Z."/>
            <person name="Lee J.H."/>
            <person name="Mock T."/>
            <person name="Rouze P."/>
            <person name="Simmons M.P."/>
            <person name="Aerts A.L."/>
            <person name="Allen A.E."/>
            <person name="Cuvelier M.L."/>
            <person name="Derelle E."/>
            <person name="Everett M.V."/>
            <person name="Foulon E."/>
            <person name="Grimwood J."/>
            <person name="Gundlach H."/>
            <person name="Henrissat B."/>
            <person name="Napoli C."/>
            <person name="McDonald S.M."/>
            <person name="Parker M.S."/>
            <person name="Rombauts S."/>
            <person name="Salamov A."/>
            <person name="Von Dassow P."/>
            <person name="Badger J.H."/>
            <person name="Coutinho P.M."/>
            <person name="Demir E."/>
            <person name="Dubchak I."/>
            <person name="Gentemann C."/>
            <person name="Eikrem W."/>
            <person name="Gready J.E."/>
            <person name="John U."/>
            <person name="Lanier W."/>
            <person name="Lindquist E.A."/>
            <person name="Lucas S."/>
            <person name="Mayer K.F."/>
            <person name="Moreau H."/>
            <person name="Not F."/>
            <person name="Otillar R."/>
            <person name="Panaud O."/>
            <person name="Pangilinan J."/>
            <person name="Paulsen I."/>
            <person name="Piegu B."/>
            <person name="Poliakov A."/>
            <person name="Robbens S."/>
            <person name="Schmutz J."/>
            <person name="Toulza E."/>
            <person name="Wyss T."/>
            <person name="Zelensky A."/>
            <person name="Zhou K."/>
            <person name="Armbrust E.V."/>
            <person name="Bhattacharya D."/>
            <person name="Goodenough U.W."/>
            <person name="Van de Peer Y."/>
            <person name="Grigoriev I.V."/>
        </authorList>
    </citation>
    <scope>NUCLEOTIDE SEQUENCE [LARGE SCALE GENOMIC DNA]</scope>
    <source>
        <strain evidence="12">RCC299 / NOUM17</strain>
    </source>
</reference>
<evidence type="ECO:0000256" key="1">
    <source>
        <dbReference type="ARBA" id="ARBA00000707"/>
    </source>
</evidence>
<organism evidence="11 12">
    <name type="scientific">Micromonas commoda (strain RCC299 / NOUM17 / CCMP2709)</name>
    <name type="common">Picoplanktonic green alga</name>
    <dbReference type="NCBI Taxonomy" id="296587"/>
    <lineage>
        <taxon>Eukaryota</taxon>
        <taxon>Viridiplantae</taxon>
        <taxon>Chlorophyta</taxon>
        <taxon>Mamiellophyceae</taxon>
        <taxon>Mamiellales</taxon>
        <taxon>Mamiellaceae</taxon>
        <taxon>Micromonas</taxon>
    </lineage>
</organism>
<dbReference type="PROSITE" id="PS00972">
    <property type="entry name" value="USP_1"/>
    <property type="match status" value="1"/>
</dbReference>
<comment type="similarity">
    <text evidence="3">Belongs to the peptidase C19 family.</text>
</comment>
<keyword evidence="5" id="KW-0645">Protease</keyword>
<evidence type="ECO:0000256" key="8">
    <source>
        <dbReference type="ARBA" id="ARBA00022807"/>
    </source>
</evidence>
<comment type="subcellular location">
    <subcellularLocation>
        <location evidence="2">Nucleus</location>
    </subcellularLocation>
</comment>
<evidence type="ECO:0000256" key="9">
    <source>
        <dbReference type="ARBA" id="ARBA00023242"/>
    </source>
</evidence>
<evidence type="ECO:0000256" key="4">
    <source>
        <dbReference type="ARBA" id="ARBA00012759"/>
    </source>
</evidence>
<protein>
    <recommendedName>
        <fullName evidence="4">ubiquitinyl hydrolase 1</fullName>
        <ecNumber evidence="4">3.4.19.12</ecNumber>
    </recommendedName>
</protein>
<dbReference type="STRING" id="296587.C1EFN0"/>
<feature type="non-terminal residue" evidence="11">
    <location>
        <position position="334"/>
    </location>
</feature>
<evidence type="ECO:0000256" key="7">
    <source>
        <dbReference type="ARBA" id="ARBA00022801"/>
    </source>
</evidence>
<evidence type="ECO:0000313" key="12">
    <source>
        <dbReference type="Proteomes" id="UP000002009"/>
    </source>
</evidence>
<dbReference type="InterPro" id="IPR028889">
    <property type="entry name" value="USP"/>
</dbReference>
<dbReference type="OrthoDB" id="289038at2759"/>
<evidence type="ECO:0000259" key="10">
    <source>
        <dbReference type="PROSITE" id="PS50235"/>
    </source>
</evidence>
<dbReference type="eggNOG" id="KOG1863">
    <property type="taxonomic scope" value="Eukaryota"/>
</dbReference>
<keyword evidence="8" id="KW-0788">Thiol protease</keyword>
<name>C1EFN0_MICCC</name>
<dbReference type="InterPro" id="IPR038765">
    <property type="entry name" value="Papain-like_cys_pep_sf"/>
</dbReference>
<dbReference type="InterPro" id="IPR050164">
    <property type="entry name" value="Peptidase_C19"/>
</dbReference>
<dbReference type="KEGG" id="mis:MICPUN_87951"/>
<dbReference type="GO" id="GO:0005634">
    <property type="term" value="C:nucleus"/>
    <property type="evidence" value="ECO:0007669"/>
    <property type="project" value="UniProtKB-SubCell"/>
</dbReference>
<dbReference type="Gene3D" id="3.90.70.10">
    <property type="entry name" value="Cysteine proteinases"/>
    <property type="match status" value="1"/>
</dbReference>
<evidence type="ECO:0000256" key="3">
    <source>
        <dbReference type="ARBA" id="ARBA00009085"/>
    </source>
</evidence>
<dbReference type="RefSeq" id="XP_002505860.1">
    <property type="nucleotide sequence ID" value="XM_002505814.1"/>
</dbReference>
<dbReference type="EMBL" id="CP001331">
    <property type="protein sequence ID" value="ACO67118.1"/>
    <property type="molecule type" value="Genomic_DNA"/>
</dbReference>
<dbReference type="PROSITE" id="PS50235">
    <property type="entry name" value="USP_3"/>
    <property type="match status" value="1"/>
</dbReference>
<evidence type="ECO:0000256" key="6">
    <source>
        <dbReference type="ARBA" id="ARBA00022786"/>
    </source>
</evidence>
<dbReference type="SUPFAM" id="SSF54001">
    <property type="entry name" value="Cysteine proteinases"/>
    <property type="match status" value="1"/>
</dbReference>
<accession>C1EFN0</accession>
<dbReference type="Pfam" id="PF00443">
    <property type="entry name" value="UCH"/>
    <property type="match status" value="1"/>
</dbReference>
<dbReference type="Proteomes" id="UP000002009">
    <property type="component" value="Chromosome 13"/>
</dbReference>
<evidence type="ECO:0000256" key="2">
    <source>
        <dbReference type="ARBA" id="ARBA00004123"/>
    </source>
</evidence>
<dbReference type="InParanoid" id="C1EFN0"/>
<keyword evidence="9" id="KW-0539">Nucleus</keyword>
<evidence type="ECO:0000313" key="11">
    <source>
        <dbReference type="EMBL" id="ACO67118.1"/>
    </source>
</evidence>
<feature type="domain" description="USP" evidence="10">
    <location>
        <begin position="116"/>
        <end position="334"/>
    </location>
</feature>
<dbReference type="GO" id="GO:0005829">
    <property type="term" value="C:cytosol"/>
    <property type="evidence" value="ECO:0007669"/>
    <property type="project" value="TreeGrafter"/>
</dbReference>
<comment type="catalytic activity">
    <reaction evidence="1">
        <text>Thiol-dependent hydrolysis of ester, thioester, amide, peptide and isopeptide bonds formed by the C-terminal Gly of ubiquitin (a 76-residue protein attached to proteins as an intracellular targeting signal).</text>
        <dbReference type="EC" id="3.4.19.12"/>
    </reaction>
</comment>
<gene>
    <name evidence="11" type="ORF">MICPUN_87951</name>
</gene>
<dbReference type="GO" id="GO:0004843">
    <property type="term" value="F:cysteine-type deubiquitinase activity"/>
    <property type="evidence" value="ECO:0007669"/>
    <property type="project" value="UniProtKB-EC"/>
</dbReference>
<keyword evidence="12" id="KW-1185">Reference proteome</keyword>
<dbReference type="EC" id="3.4.19.12" evidence="4"/>
<dbReference type="PANTHER" id="PTHR24006">
    <property type="entry name" value="UBIQUITIN CARBOXYL-TERMINAL HYDROLASE"/>
    <property type="match status" value="1"/>
</dbReference>
<evidence type="ECO:0000256" key="5">
    <source>
        <dbReference type="ARBA" id="ARBA00022670"/>
    </source>
</evidence>
<keyword evidence="7" id="KW-0378">Hydrolase</keyword>
<dbReference type="AlphaFoldDB" id="C1EFN0"/>
<keyword evidence="6" id="KW-0833">Ubl conjugation pathway</keyword>
<proteinExistence type="inferred from homology"/>